<reference evidence="7 8" key="1">
    <citation type="journal article" date="2013" name="Nature">
        <title>Insights into bilaterian evolution from three spiralian genomes.</title>
        <authorList>
            <person name="Simakov O."/>
            <person name="Marletaz F."/>
            <person name="Cho S.J."/>
            <person name="Edsinger-Gonzales E."/>
            <person name="Havlak P."/>
            <person name="Hellsten U."/>
            <person name="Kuo D.H."/>
            <person name="Larsson T."/>
            <person name="Lv J."/>
            <person name="Arendt D."/>
            <person name="Savage R."/>
            <person name="Osoegawa K."/>
            <person name="de Jong P."/>
            <person name="Grimwood J."/>
            <person name="Chapman J.A."/>
            <person name="Shapiro H."/>
            <person name="Aerts A."/>
            <person name="Otillar R.P."/>
            <person name="Terry A.Y."/>
            <person name="Boore J.L."/>
            <person name="Grigoriev I.V."/>
            <person name="Lindberg D.R."/>
            <person name="Seaver E.C."/>
            <person name="Weisblat D.A."/>
            <person name="Putnam N.H."/>
            <person name="Rokhsar D.S."/>
        </authorList>
    </citation>
    <scope>NUCLEOTIDE SEQUENCE [LARGE SCALE GENOMIC DNA]</scope>
</reference>
<comment type="similarity">
    <text evidence="1">Belongs to the TALE/MEIS homeobox family.</text>
</comment>
<accession>V4AY22</accession>
<dbReference type="OMA" id="IHVLRIH"/>
<evidence type="ECO:0000256" key="2">
    <source>
        <dbReference type="ARBA" id="ARBA00023125"/>
    </source>
</evidence>
<dbReference type="Pfam" id="PF05920">
    <property type="entry name" value="Homeobox_KN"/>
    <property type="match status" value="1"/>
</dbReference>
<dbReference type="InterPro" id="IPR008422">
    <property type="entry name" value="KN_HD"/>
</dbReference>
<keyword evidence="4" id="KW-0539">Nucleus</keyword>
<dbReference type="GO" id="GO:0006355">
    <property type="term" value="P:regulation of DNA-templated transcription"/>
    <property type="evidence" value="ECO:0007669"/>
    <property type="project" value="InterPro"/>
</dbReference>
<evidence type="ECO:0000313" key="8">
    <source>
        <dbReference type="Proteomes" id="UP000030746"/>
    </source>
</evidence>
<dbReference type="SUPFAM" id="SSF46689">
    <property type="entry name" value="Homeodomain-like"/>
    <property type="match status" value="1"/>
</dbReference>
<dbReference type="KEGG" id="lgi:LOTGIDRAFT_178004"/>
<dbReference type="Pfam" id="PF16493">
    <property type="entry name" value="Meis_PKNOX_N"/>
    <property type="match status" value="1"/>
</dbReference>
<feature type="domain" description="MEIS N-terminal" evidence="6">
    <location>
        <begin position="1"/>
        <end position="91"/>
    </location>
</feature>
<keyword evidence="2" id="KW-0238">DNA-binding</keyword>
<evidence type="ECO:0000259" key="5">
    <source>
        <dbReference type="Pfam" id="PF05920"/>
    </source>
</evidence>
<dbReference type="GO" id="GO:0003677">
    <property type="term" value="F:DNA binding"/>
    <property type="evidence" value="ECO:0007669"/>
    <property type="project" value="UniProtKB-KW"/>
</dbReference>
<keyword evidence="8" id="KW-1185">Reference proteome</keyword>
<dbReference type="AlphaFoldDB" id="V4AY22"/>
<evidence type="ECO:0000256" key="4">
    <source>
        <dbReference type="ARBA" id="ARBA00023242"/>
    </source>
</evidence>
<evidence type="ECO:0000259" key="6">
    <source>
        <dbReference type="Pfam" id="PF16493"/>
    </source>
</evidence>
<dbReference type="InterPro" id="IPR009057">
    <property type="entry name" value="Homeodomain-like_sf"/>
</dbReference>
<evidence type="ECO:0000256" key="1">
    <source>
        <dbReference type="ARBA" id="ARBA00009661"/>
    </source>
</evidence>
<proteinExistence type="inferred from homology"/>
<organism evidence="7 8">
    <name type="scientific">Lottia gigantea</name>
    <name type="common">Giant owl limpet</name>
    <dbReference type="NCBI Taxonomy" id="225164"/>
    <lineage>
        <taxon>Eukaryota</taxon>
        <taxon>Metazoa</taxon>
        <taxon>Spiralia</taxon>
        <taxon>Lophotrochozoa</taxon>
        <taxon>Mollusca</taxon>
        <taxon>Gastropoda</taxon>
        <taxon>Patellogastropoda</taxon>
        <taxon>Lottioidea</taxon>
        <taxon>Lottiidae</taxon>
        <taxon>Lottia</taxon>
    </lineage>
</organism>
<evidence type="ECO:0008006" key="9">
    <source>
        <dbReference type="Google" id="ProtNLM"/>
    </source>
</evidence>
<keyword evidence="3" id="KW-0371">Homeobox</keyword>
<dbReference type="HOGENOM" id="CLU_023139_0_0_1"/>
<dbReference type="CDD" id="cd00086">
    <property type="entry name" value="homeodomain"/>
    <property type="match status" value="1"/>
</dbReference>
<dbReference type="InterPro" id="IPR032453">
    <property type="entry name" value="PKNOX/Meis_N"/>
</dbReference>
<dbReference type="EMBL" id="KB200869">
    <property type="protein sequence ID" value="ESO99940.1"/>
    <property type="molecule type" value="Genomic_DNA"/>
</dbReference>
<dbReference type="RefSeq" id="XP_009049380.1">
    <property type="nucleotide sequence ID" value="XM_009051132.1"/>
</dbReference>
<evidence type="ECO:0000313" key="7">
    <source>
        <dbReference type="EMBL" id="ESO99940.1"/>
    </source>
</evidence>
<name>V4AY22_LOTGI</name>
<feature type="domain" description="KN homeodomain" evidence="5">
    <location>
        <begin position="175"/>
        <end position="202"/>
    </location>
</feature>
<protein>
    <recommendedName>
        <fullName evidence="9">MEIS N-terminal domain-containing protein</fullName>
    </recommendedName>
</protein>
<sequence length="202" mass="22587">MALLFEKCEQATHSSNFPDSKLFDSDIQAFLELQKQENKNIFSGDLELDNLMVKSIQVLRIHLLEMEKVTDLCQDFCNRYIGCLKGKLQSESLLKVDLYDSDEDDPVSPVGMNQVQNPLSNQQMVAQVVNGNIVMQPAVQPSALSMATISQGQIVSGNTVYQMVQTPQGIVAQPIQHPYPTEDEKKTIASQTNLTLLQVNNW</sequence>
<dbReference type="Gene3D" id="1.10.10.60">
    <property type="entry name" value="Homeodomain-like"/>
    <property type="match status" value="1"/>
</dbReference>
<dbReference type="InterPro" id="IPR001356">
    <property type="entry name" value="HD"/>
</dbReference>
<evidence type="ECO:0000256" key="3">
    <source>
        <dbReference type="ARBA" id="ARBA00023155"/>
    </source>
</evidence>
<dbReference type="GeneID" id="20244253"/>
<dbReference type="CTD" id="20244253"/>
<dbReference type="OrthoDB" id="10056939at2759"/>
<gene>
    <name evidence="7" type="ORF">LOTGIDRAFT_178004</name>
</gene>
<dbReference type="Proteomes" id="UP000030746">
    <property type="component" value="Unassembled WGS sequence"/>
</dbReference>
<dbReference type="STRING" id="225164.V4AY22"/>